<evidence type="ECO:0000313" key="10">
    <source>
        <dbReference type="EMBL" id="KAB8076222.1"/>
    </source>
</evidence>
<dbReference type="InterPro" id="IPR020843">
    <property type="entry name" value="ER"/>
</dbReference>
<dbReference type="Pfam" id="PF13602">
    <property type="entry name" value="ADH_zinc_N_2"/>
    <property type="match status" value="1"/>
</dbReference>
<dbReference type="Pfam" id="PF21089">
    <property type="entry name" value="PKS_DH_N"/>
    <property type="match status" value="1"/>
</dbReference>
<evidence type="ECO:0000256" key="5">
    <source>
        <dbReference type="ARBA" id="ARBA00023315"/>
    </source>
</evidence>
<dbReference type="Pfam" id="PF00698">
    <property type="entry name" value="Acyl_transf_1"/>
    <property type="match status" value="1"/>
</dbReference>
<dbReference type="InterPro" id="IPR020807">
    <property type="entry name" value="PKS_DH"/>
</dbReference>
<evidence type="ECO:0000256" key="1">
    <source>
        <dbReference type="ARBA" id="ARBA00022450"/>
    </source>
</evidence>
<dbReference type="CDD" id="cd05274">
    <property type="entry name" value="KR_FAS_SDR_x"/>
    <property type="match status" value="1"/>
</dbReference>
<dbReference type="SMART" id="SM00826">
    <property type="entry name" value="PKS_DH"/>
    <property type="match status" value="1"/>
</dbReference>
<dbReference type="InterPro" id="IPR016035">
    <property type="entry name" value="Acyl_Trfase/lysoPLipase"/>
</dbReference>
<dbReference type="InterPro" id="IPR056501">
    <property type="entry name" value="NAD-bd_HRPKS_sdrA"/>
</dbReference>
<dbReference type="InterPro" id="IPR013968">
    <property type="entry name" value="PKS_KR"/>
</dbReference>
<dbReference type="InterPro" id="IPR032821">
    <property type="entry name" value="PKS_assoc"/>
</dbReference>
<dbReference type="PROSITE" id="PS00606">
    <property type="entry name" value="KS3_1"/>
    <property type="match status" value="1"/>
</dbReference>
<dbReference type="InterPro" id="IPR049900">
    <property type="entry name" value="PKS_mFAS_DH"/>
</dbReference>
<dbReference type="GO" id="GO:0008270">
    <property type="term" value="F:zinc ion binding"/>
    <property type="evidence" value="ECO:0007669"/>
    <property type="project" value="InterPro"/>
</dbReference>
<dbReference type="GO" id="GO:0004315">
    <property type="term" value="F:3-oxoacyl-[acyl-carrier-protein] synthase activity"/>
    <property type="evidence" value="ECO:0007669"/>
    <property type="project" value="InterPro"/>
</dbReference>
<dbReference type="CDD" id="cd00833">
    <property type="entry name" value="PKS"/>
    <property type="match status" value="1"/>
</dbReference>
<dbReference type="Pfam" id="PF23297">
    <property type="entry name" value="ACP_SdgA_C"/>
    <property type="match status" value="1"/>
</dbReference>
<evidence type="ECO:0000259" key="7">
    <source>
        <dbReference type="PROSITE" id="PS50075"/>
    </source>
</evidence>
<evidence type="ECO:0008006" key="12">
    <source>
        <dbReference type="Google" id="ProtNLM"/>
    </source>
</evidence>
<dbReference type="Gene3D" id="3.30.70.3290">
    <property type="match status" value="1"/>
</dbReference>
<dbReference type="GO" id="GO:0004312">
    <property type="term" value="F:fatty acid synthase activity"/>
    <property type="evidence" value="ECO:0007669"/>
    <property type="project" value="TreeGrafter"/>
</dbReference>
<reference evidence="10 11" key="1">
    <citation type="submission" date="2019-04" db="EMBL/GenBank/DDBJ databases">
        <title>Friends and foes A comparative genomics study of 23 Aspergillus species from section Flavi.</title>
        <authorList>
            <consortium name="DOE Joint Genome Institute"/>
            <person name="Kjaerbolling I."/>
            <person name="Vesth T."/>
            <person name="Frisvad J.C."/>
            <person name="Nybo J.L."/>
            <person name="Theobald S."/>
            <person name="Kildgaard S."/>
            <person name="Isbrandt T."/>
            <person name="Kuo A."/>
            <person name="Sato A."/>
            <person name="Lyhne E.K."/>
            <person name="Kogle M.E."/>
            <person name="Wiebenga A."/>
            <person name="Kun R.S."/>
            <person name="Lubbers R.J."/>
            <person name="Makela M.R."/>
            <person name="Barry K."/>
            <person name="Chovatia M."/>
            <person name="Clum A."/>
            <person name="Daum C."/>
            <person name="Haridas S."/>
            <person name="He G."/>
            <person name="LaButti K."/>
            <person name="Lipzen A."/>
            <person name="Mondo S."/>
            <person name="Riley R."/>
            <person name="Salamov A."/>
            <person name="Simmons B.A."/>
            <person name="Magnuson J.K."/>
            <person name="Henrissat B."/>
            <person name="Mortensen U.H."/>
            <person name="Larsen T.O."/>
            <person name="Devries R.P."/>
            <person name="Grigoriev I.V."/>
            <person name="Machida M."/>
            <person name="Baker S.E."/>
            <person name="Andersen M.R."/>
        </authorList>
    </citation>
    <scope>NUCLEOTIDE SEQUENCE [LARGE SCALE GENOMIC DNA]</scope>
    <source>
        <strain evidence="10 11">CBS 151.66</strain>
    </source>
</reference>
<dbReference type="SUPFAM" id="SSF50129">
    <property type="entry name" value="GroES-like"/>
    <property type="match status" value="1"/>
</dbReference>
<keyword evidence="2" id="KW-0597">Phosphoprotein</keyword>
<feature type="active site" description="Proton donor; for dehydratase activity" evidence="6">
    <location>
        <position position="1159"/>
    </location>
</feature>
<dbReference type="PROSITE" id="PS52019">
    <property type="entry name" value="PKS_MFAS_DH"/>
    <property type="match status" value="1"/>
</dbReference>
<dbReference type="SMART" id="SM00827">
    <property type="entry name" value="PKS_AT"/>
    <property type="match status" value="1"/>
</dbReference>
<dbReference type="GO" id="GO:0006633">
    <property type="term" value="P:fatty acid biosynthetic process"/>
    <property type="evidence" value="ECO:0007669"/>
    <property type="project" value="InterPro"/>
</dbReference>
<feature type="domain" description="Ketosynthase family 3 (KS3)" evidence="8">
    <location>
        <begin position="21"/>
        <end position="448"/>
    </location>
</feature>
<dbReference type="InterPro" id="IPR011032">
    <property type="entry name" value="GroES-like_sf"/>
</dbReference>
<feature type="region of interest" description="C-terminal hotdog fold" evidence="6">
    <location>
        <begin position="1093"/>
        <end position="1252"/>
    </location>
</feature>
<dbReference type="SUPFAM" id="SSF55048">
    <property type="entry name" value="Probable ACP-binding domain of malonyl-CoA ACP transacylase"/>
    <property type="match status" value="1"/>
</dbReference>
<keyword evidence="4" id="KW-0511">Multifunctional enzyme</keyword>
<dbReference type="Gene3D" id="3.90.180.10">
    <property type="entry name" value="Medium-chain alcohol dehydrogenases, catalytic domain"/>
    <property type="match status" value="1"/>
</dbReference>
<dbReference type="InterPro" id="IPR049551">
    <property type="entry name" value="PKS_DH_C"/>
</dbReference>
<dbReference type="OrthoDB" id="329835at2759"/>
<dbReference type="InterPro" id="IPR001227">
    <property type="entry name" value="Ac_transferase_dom_sf"/>
</dbReference>
<dbReference type="GO" id="GO:1901336">
    <property type="term" value="P:lactone biosynthetic process"/>
    <property type="evidence" value="ECO:0007669"/>
    <property type="project" value="UniProtKB-ARBA"/>
</dbReference>
<dbReference type="SMART" id="SM00825">
    <property type="entry name" value="PKS_KS"/>
    <property type="match status" value="1"/>
</dbReference>
<dbReference type="EMBL" id="ML732183">
    <property type="protein sequence ID" value="KAB8076222.1"/>
    <property type="molecule type" value="Genomic_DNA"/>
</dbReference>
<dbReference type="InterPro" id="IPR009081">
    <property type="entry name" value="PP-bd_ACP"/>
</dbReference>
<evidence type="ECO:0000256" key="2">
    <source>
        <dbReference type="ARBA" id="ARBA00022553"/>
    </source>
</evidence>
<dbReference type="GO" id="GO:0044550">
    <property type="term" value="P:secondary metabolite biosynthetic process"/>
    <property type="evidence" value="ECO:0007669"/>
    <property type="project" value="UniProtKB-ARBA"/>
</dbReference>
<dbReference type="GO" id="GO:0016491">
    <property type="term" value="F:oxidoreductase activity"/>
    <property type="evidence" value="ECO:0007669"/>
    <property type="project" value="InterPro"/>
</dbReference>
<protein>
    <recommendedName>
        <fullName evidence="12">Polyketide synthase</fullName>
    </recommendedName>
</protein>
<dbReference type="SUPFAM" id="SSF51735">
    <property type="entry name" value="NAD(P)-binding Rossmann-fold domains"/>
    <property type="match status" value="2"/>
</dbReference>
<dbReference type="Gene3D" id="3.10.129.110">
    <property type="entry name" value="Polyketide synthase dehydratase"/>
    <property type="match status" value="1"/>
</dbReference>
<evidence type="ECO:0000313" key="11">
    <source>
        <dbReference type="Proteomes" id="UP000326565"/>
    </source>
</evidence>
<dbReference type="Proteomes" id="UP000326565">
    <property type="component" value="Unassembled WGS sequence"/>
</dbReference>
<dbReference type="InterPro" id="IPR014030">
    <property type="entry name" value="Ketoacyl_synth_N"/>
</dbReference>
<dbReference type="SMART" id="SM00829">
    <property type="entry name" value="PKS_ER"/>
    <property type="match status" value="1"/>
</dbReference>
<dbReference type="PROSITE" id="PS01162">
    <property type="entry name" value="QOR_ZETA_CRYSTAL"/>
    <property type="match status" value="1"/>
</dbReference>
<evidence type="ECO:0000259" key="9">
    <source>
        <dbReference type="PROSITE" id="PS52019"/>
    </source>
</evidence>
<evidence type="ECO:0000256" key="6">
    <source>
        <dbReference type="PROSITE-ProRule" id="PRU01363"/>
    </source>
</evidence>
<sequence>MALTPETSDSGTTMESTRFIQEPIAVVSMACRLPGHSDSPQKLWEFLMQDGVADTAVPESRFNLKAFYDGSDRPRTLRSPGAMFMEYVDPAAFDAPFFNISPQEATAMDPQQRILLEVIYEALENAGLPLESLAGEKYGCFVGGHTGDYWDVFARDPDSRPVNAGIGGSGTMLSNRVSHFLGIRGPSMSLDTACSSSLVALDMACKSLHTREIDGAVVAASNLVLHPEYGCDSGPIKNTHSPTGRCHTFDAKADGYVKAEGINAVILKRLDDAIQARDPIRAVIRGTANNHSGRTPGIASPSAEAQAAAVRMAYGNANIRDYSLTSYLECHGTGTLAGDPVEVTGISSVFAPSRSHDRPLQIGSIKSNIGHSEAAAGLSGLIKAVMILETGHIPGNPTFETPNPNIDFDGLKVKVSRSAEPFPDMPFRRVGVNNFGFGGSNSHAILEEPRVLQDDYYPTHITSYASPNKRLIPDKECSRRPYILCFSANDEGSLKRYVEKLSQHCSSPNVHLSVRDLAYTLGVRRSKHFHRGYLITDNLNDLNPATAVYGKKNVSSVKVGFVFTGQGAQWPQMGLELLKIFPRARSCVDKLDTVLQRLPEPPKWSLYDELTKPCTPEHARRPAICQPLVTALQIAIIEVFRMWGVSPTSVVGHSSGEIAAAYAARYLTDAEAIVIAYHRGLASQEGRQNENASLGMLAVGLGAEDIMPYIVGSEEVQIACYNSPASVTLSGIVRALEQVKARLTESGVFARMLQVDLAYHSTYMDEIGGLYETLLNRDLPLHAQQFPASDIVTMFSSVTGGKQAKSPDIAYWRKNMTSPVRFEDAVRNMLSGKDSVDFLVEIGPHGALKGPIGQIQRSLESAASNVPYHSALRRGSASIHSTLAVAGQLYLTGAQIDLERLIEDTEPSRPLVVVDLPNYCWNHSTKYWFETQTSKDWRFRPFIHHDLLGSKTLGTSWLNPTFKKTMDLVHLPWLRDHRIGTDVIFPGSGYIAMAVEAIYQTSCMQKPSTSFPLPNEMGYQLRNLRFDTALVLEEDVESVIYLTMNPLSGGTDSWFAFSVSSSREGTTTRHASGLIRVQEPIIELAQEEDIAPLQHTSPGHLWTKACAELGFHYGPAFHLLEEVESRAGKRKARCLITLADPPSAHDPQSVYPVHPAALDGVFRATVPASCIGDRSKVCEALIPAGVDDLIINPTNRPNTGLAVASSYYSGRGREDAAKSYLGDASVYDPATGALLIRMTGLASHKVDLGVDSMAQHTLTLDALKPDISTLTDEAIEKLRQVHSDMIPLVFDLAVHKKPSLKVLEVDLNTGDLASLWLDFQGRDSGFQHQYRFMALDAAKVSKIESKYADQVNSFQILDSKGSRLGIEGEEQFDLVIVKAISPLADESQSVIQATKGLLSLDGHILVINFPAPRQNGTSRGSLVESIEKMAFARVLSIPCQEMAVFLCTPSVGAEPVSVAAKQVHIVYMEEETVLPRAARQLLEQAGWETTEHQCPAENVPAGAMILVADELWSPILTHISEIQWLCLRRLVTSGCKILWVTRGGQMSVTEPDSALVAGLFRSIRSEDPAAMLMTLDMHGHEMPGTFHFVSAVLNQLQVRQAGLETDSEYVERDGILHVHRVIPYSPLNNEIKPWKGENVLTTLSTNEHITRLITEEVGTLDGLRFVEVSHDNLADNHVEIDIQAAGLNFKDVAVTMGIVPENEHLLGLEGSGIIRRVGPNICDNTLVGTRVVFMAKGAFANRIQVPLDFTHPLPDTMSYQEAATMPVAFCTALYSLFDMGHLEPGQTVLVHSASGGVGIACIQLAKYVGAQIYVTVGSEAKRRFLHETYQIPYNRMFSSRSSKFASDIMKSTNGKGIDVIVNSLTGDLLDATWRVCADGGILVELGKRDMVERNRLSMEPFDRGCSFRAVDLSHPKLLQKLPSLLKRVFTHAAEHHIRSIHPVTDFPITQITEAFSYLRSGRHIGKIVIDNQVGMEEPAVPVRPLWQDITFDDKLAYLIVGGLKGLCGSLAVHLAQRGARHLVVMSRSGCGDPRSQVVMSHCHSLGCKVHVCRGDVSRILDVRRAFMRAPAPIGGIVQGVMLLRDRPYELMTIDEYHQSIEGKVQGTWNLHHVSVEKGLPLDFFLLLSSISSVVGSPGQANYAAANSFLDSFAAYRRSMGLAAQTINLGVVEDVGVVADSEDLTQRHQGSSELVGIPERVLHRMVDCSLRQQFLQHHCMPASANSEYPTRLITGLAVPQDPAQSGLRFDPRFRGLFVGNSTPNPSEGKGTDEIGAALQSFHALVRSGIAADELLGPCLEILAARLARMLRYTAEQRIEPGQPLSVYGLDSLSTVEMRNWIKAQMGAEVTTFDVLNANSLITLGERVVNKLRRE</sequence>
<dbReference type="PANTHER" id="PTHR43775:SF18">
    <property type="entry name" value="ENZYME, PUTATIVE (JCVI)-RELATED"/>
    <property type="match status" value="1"/>
</dbReference>
<dbReference type="InterPro" id="IPR002364">
    <property type="entry name" value="Quin_OxRdtase/zeta-crystal_CS"/>
</dbReference>
<evidence type="ECO:0000256" key="4">
    <source>
        <dbReference type="ARBA" id="ARBA00023268"/>
    </source>
</evidence>
<dbReference type="InterPro" id="IPR049552">
    <property type="entry name" value="PKS_DH_N"/>
</dbReference>
<organism evidence="10 11">
    <name type="scientific">Aspergillus leporis</name>
    <dbReference type="NCBI Taxonomy" id="41062"/>
    <lineage>
        <taxon>Eukaryota</taxon>
        <taxon>Fungi</taxon>
        <taxon>Dikarya</taxon>
        <taxon>Ascomycota</taxon>
        <taxon>Pezizomycotina</taxon>
        <taxon>Eurotiomycetes</taxon>
        <taxon>Eurotiomycetidae</taxon>
        <taxon>Eurotiales</taxon>
        <taxon>Aspergillaceae</taxon>
        <taxon>Aspergillus</taxon>
        <taxon>Aspergillus subgen. Circumdati</taxon>
    </lineage>
</organism>
<dbReference type="GO" id="GO:0031177">
    <property type="term" value="F:phosphopantetheine binding"/>
    <property type="evidence" value="ECO:0007669"/>
    <property type="project" value="InterPro"/>
</dbReference>
<dbReference type="InterPro" id="IPR014031">
    <property type="entry name" value="Ketoacyl_synth_C"/>
</dbReference>
<dbReference type="SMART" id="SM00822">
    <property type="entry name" value="PKS_KR"/>
    <property type="match status" value="1"/>
</dbReference>
<dbReference type="Pfam" id="PF08659">
    <property type="entry name" value="KR"/>
    <property type="match status" value="1"/>
</dbReference>
<dbReference type="InterPro" id="IPR050091">
    <property type="entry name" value="PKS_NRPS_Biosynth_Enz"/>
</dbReference>
<dbReference type="InterPro" id="IPR036736">
    <property type="entry name" value="ACP-like_sf"/>
</dbReference>
<keyword evidence="1" id="KW-0596">Phosphopantetheine</keyword>
<dbReference type="Gene3D" id="1.10.1200.10">
    <property type="entry name" value="ACP-like"/>
    <property type="match status" value="1"/>
</dbReference>
<dbReference type="Pfam" id="PF14765">
    <property type="entry name" value="PS-DH"/>
    <property type="match status" value="1"/>
</dbReference>
<dbReference type="Gene3D" id="3.40.50.150">
    <property type="entry name" value="Vaccinia Virus protein VP39"/>
    <property type="match status" value="1"/>
</dbReference>
<dbReference type="InterPro" id="IPR016036">
    <property type="entry name" value="Malonyl_transacylase_ACP-bd"/>
</dbReference>
<accession>A0A5N5XA68</accession>
<dbReference type="PROSITE" id="PS50075">
    <property type="entry name" value="CARRIER"/>
    <property type="match status" value="1"/>
</dbReference>
<dbReference type="Gene3D" id="3.40.366.10">
    <property type="entry name" value="Malonyl-Coenzyme A Acyl Carrier Protein, domain 2"/>
    <property type="match status" value="1"/>
</dbReference>
<dbReference type="FunFam" id="3.40.50.720:FF:000209">
    <property type="entry name" value="Polyketide synthase Pks12"/>
    <property type="match status" value="1"/>
</dbReference>
<dbReference type="InterPro" id="IPR016039">
    <property type="entry name" value="Thiolase-like"/>
</dbReference>
<evidence type="ECO:0000259" key="8">
    <source>
        <dbReference type="PROSITE" id="PS52004"/>
    </source>
</evidence>
<dbReference type="InterPro" id="IPR029063">
    <property type="entry name" value="SAM-dependent_MTases_sf"/>
</dbReference>
<dbReference type="InterPro" id="IPR014043">
    <property type="entry name" value="Acyl_transferase_dom"/>
</dbReference>
<dbReference type="InterPro" id="IPR020841">
    <property type="entry name" value="PKS_Beta-ketoAc_synthase_dom"/>
</dbReference>
<dbReference type="Gene3D" id="3.40.50.720">
    <property type="entry name" value="NAD(P)-binding Rossmann-like Domain"/>
    <property type="match status" value="2"/>
</dbReference>
<feature type="region of interest" description="N-terminal hotdog fold" evidence="6">
    <location>
        <begin position="945"/>
        <end position="1082"/>
    </location>
</feature>
<dbReference type="Pfam" id="PF23114">
    <property type="entry name" value="NAD-bd_HRPKS_sdrA"/>
    <property type="match status" value="1"/>
</dbReference>
<dbReference type="SUPFAM" id="SSF47336">
    <property type="entry name" value="ACP-like"/>
    <property type="match status" value="1"/>
</dbReference>
<dbReference type="PROSITE" id="PS52004">
    <property type="entry name" value="KS3_2"/>
    <property type="match status" value="1"/>
</dbReference>
<keyword evidence="11" id="KW-1185">Reference proteome</keyword>
<dbReference type="CDD" id="cd05195">
    <property type="entry name" value="enoyl_red"/>
    <property type="match status" value="1"/>
</dbReference>
<dbReference type="InterPro" id="IPR042104">
    <property type="entry name" value="PKS_dehydratase_sf"/>
</dbReference>
<keyword evidence="5" id="KW-0012">Acyltransferase</keyword>
<evidence type="ECO:0000256" key="3">
    <source>
        <dbReference type="ARBA" id="ARBA00022679"/>
    </source>
</evidence>
<dbReference type="InterPro" id="IPR020806">
    <property type="entry name" value="PKS_PP-bd"/>
</dbReference>
<name>A0A5N5XA68_9EURO</name>
<dbReference type="InterPro" id="IPR013154">
    <property type="entry name" value="ADH-like_N"/>
</dbReference>
<dbReference type="SUPFAM" id="SSF53901">
    <property type="entry name" value="Thiolase-like"/>
    <property type="match status" value="1"/>
</dbReference>
<dbReference type="InterPro" id="IPR057326">
    <property type="entry name" value="KR_dom"/>
</dbReference>
<dbReference type="Pfam" id="PF08240">
    <property type="entry name" value="ADH_N"/>
    <property type="match status" value="1"/>
</dbReference>
<feature type="active site" description="Proton acceptor; for dehydratase activity" evidence="6">
    <location>
        <position position="977"/>
    </location>
</feature>
<dbReference type="Pfam" id="PF16197">
    <property type="entry name" value="KAsynt_C_assoc"/>
    <property type="match status" value="1"/>
</dbReference>
<keyword evidence="3" id="KW-0808">Transferase</keyword>
<dbReference type="SMART" id="SM00823">
    <property type="entry name" value="PKS_PP"/>
    <property type="match status" value="1"/>
</dbReference>
<dbReference type="InterPro" id="IPR018201">
    <property type="entry name" value="Ketoacyl_synth_AS"/>
</dbReference>
<dbReference type="Pfam" id="PF00109">
    <property type="entry name" value="ketoacyl-synt"/>
    <property type="match status" value="1"/>
</dbReference>
<dbReference type="Gene3D" id="3.40.47.10">
    <property type="match status" value="1"/>
</dbReference>
<feature type="domain" description="Carrier" evidence="7">
    <location>
        <begin position="2295"/>
        <end position="2370"/>
    </location>
</feature>
<feature type="domain" description="PKS/mFAS DH" evidence="9">
    <location>
        <begin position="945"/>
        <end position="1252"/>
    </location>
</feature>
<dbReference type="Pfam" id="PF02801">
    <property type="entry name" value="Ketoacyl-synt_C"/>
    <property type="match status" value="1"/>
</dbReference>
<dbReference type="PANTHER" id="PTHR43775">
    <property type="entry name" value="FATTY ACID SYNTHASE"/>
    <property type="match status" value="1"/>
</dbReference>
<proteinExistence type="predicted"/>
<dbReference type="InterPro" id="IPR036291">
    <property type="entry name" value="NAD(P)-bd_dom_sf"/>
</dbReference>
<gene>
    <name evidence="10" type="ORF">BDV29DRAFT_154849</name>
</gene>
<dbReference type="SUPFAM" id="SSF52151">
    <property type="entry name" value="FabD/lysophospholipase-like"/>
    <property type="match status" value="1"/>
</dbReference>